<sequence length="62" mass="6789">MVHDAEYFRKRAAEARAAAFRRDGGEDGEIAGQLALAYSALARRQNKQLAESEPTIPVDVEA</sequence>
<evidence type="ECO:0000313" key="1">
    <source>
        <dbReference type="EMBL" id="MCL6679562.1"/>
    </source>
</evidence>
<dbReference type="EMBL" id="JAMGBC010000001">
    <property type="protein sequence ID" value="MCL6679562.1"/>
    <property type="molecule type" value="Genomic_DNA"/>
</dbReference>
<accession>A0ABT0RH11</accession>
<gene>
    <name evidence="1" type="ORF">LZ519_09590</name>
</gene>
<proteinExistence type="predicted"/>
<comment type="caution">
    <text evidence="1">The sequence shown here is derived from an EMBL/GenBank/DDBJ whole genome shotgun (WGS) entry which is preliminary data.</text>
</comment>
<dbReference type="RefSeq" id="WP_249868451.1">
    <property type="nucleotide sequence ID" value="NZ_JAMGBC010000001.1"/>
</dbReference>
<keyword evidence="2" id="KW-1185">Reference proteome</keyword>
<protein>
    <submittedName>
        <fullName evidence="1">Uncharacterized protein</fullName>
    </submittedName>
</protein>
<reference evidence="1" key="1">
    <citation type="submission" date="2022-05" db="EMBL/GenBank/DDBJ databases">
        <authorList>
            <person name="Jo J.-H."/>
            <person name="Im W.-T."/>
        </authorList>
    </citation>
    <scope>NUCLEOTIDE SEQUENCE</scope>
    <source>
        <strain evidence="1">RG327</strain>
    </source>
</reference>
<name>A0ABT0RH11_9SPHN</name>
<organism evidence="1 2">
    <name type="scientific">Sphingomonas anseongensis</name>
    <dbReference type="NCBI Taxonomy" id="2908207"/>
    <lineage>
        <taxon>Bacteria</taxon>
        <taxon>Pseudomonadati</taxon>
        <taxon>Pseudomonadota</taxon>
        <taxon>Alphaproteobacteria</taxon>
        <taxon>Sphingomonadales</taxon>
        <taxon>Sphingomonadaceae</taxon>
        <taxon>Sphingomonas</taxon>
    </lineage>
</organism>
<evidence type="ECO:0000313" key="2">
    <source>
        <dbReference type="Proteomes" id="UP001165343"/>
    </source>
</evidence>
<dbReference type="Proteomes" id="UP001165343">
    <property type="component" value="Unassembled WGS sequence"/>
</dbReference>